<organism evidence="1 2">
    <name type="scientific">Sulfobacillus thermotolerans</name>
    <dbReference type="NCBI Taxonomy" id="338644"/>
    <lineage>
        <taxon>Bacteria</taxon>
        <taxon>Bacillati</taxon>
        <taxon>Bacillota</taxon>
        <taxon>Clostridia</taxon>
        <taxon>Eubacteriales</taxon>
        <taxon>Clostridiales Family XVII. Incertae Sedis</taxon>
        <taxon>Sulfobacillus</taxon>
    </lineage>
</organism>
<dbReference type="Proteomes" id="UP000325292">
    <property type="component" value="Chromosome"/>
</dbReference>
<accession>A0ABM6RSU5</accession>
<evidence type="ECO:0000313" key="2">
    <source>
        <dbReference type="Proteomes" id="UP000325292"/>
    </source>
</evidence>
<evidence type="ECO:0000313" key="1">
    <source>
        <dbReference type="EMBL" id="AUW94354.1"/>
    </source>
</evidence>
<gene>
    <name evidence="1" type="ORF">BXT84_10730</name>
</gene>
<protein>
    <submittedName>
        <fullName evidence="1">Uncharacterized protein</fullName>
    </submittedName>
</protein>
<reference evidence="1 2" key="1">
    <citation type="journal article" date="2019" name="Sci. Rep.">
        <title>Sulfobacillus thermotolerans: new insights into resistance and metabolic capacities of acidophilic chemolithotrophs.</title>
        <authorList>
            <person name="Panyushkina A.E."/>
            <person name="Babenko V.V."/>
            <person name="Nikitina A.S."/>
            <person name="Selezneva O.V."/>
            <person name="Tsaplina I.A."/>
            <person name="Letarova M.A."/>
            <person name="Kostryukova E.S."/>
            <person name="Letarov A.V."/>
        </authorList>
    </citation>
    <scope>NUCLEOTIDE SEQUENCE [LARGE SCALE GENOMIC DNA]</scope>
    <source>
        <strain evidence="1 2">Kr1</strain>
    </source>
</reference>
<name>A0ABM6RSU5_9FIRM</name>
<proteinExistence type="predicted"/>
<keyword evidence="2" id="KW-1185">Reference proteome</keyword>
<sequence>METLIGLLEMEQELEQWLQETSAPVLLIELPFRNKGLVLESLRSLIDELGKNAFEEFARLYPLTFSRWLVDEAVDVYEDGALWPRIAALLYIPETWTNECGRAFYNAVQNLGLQTHHGGKQFVATILAHGAIPTQELPALFRLLQNVLSHLPRSSSGDVILRKLRELPALTYQSKPIRRFLFNAPSNFVKGYLQEMATMLMNGPNSDCRRSLQQGYRLFQLGDQHPVKLSVRKKRPYLRLGLEPQDTHPMVLVFPECETSSEKSPWRIYTSLGDMVVNWPPPSSLQIDRYRHSLWEVELDKPRLWLDIWYQDTFVEEISIRQPVLIFSDDGTLYKHPWLLKGRFYFILMAPGWRIINKDLIRGESPAYFGDWSGYHILSIEALGPALEWTGPQGNGKMLILVQPSVDKYIRVLSDQIPIIRVIGLPVDADFAPMDFTIRNLASETTVTLSEGEVLIDDNRISLDVSRAIPSFGQYSLHIHGPYGINDSVDVDYGPFIQWQVPETVRWPHVETGQYPLGCISATYNPETTVTVSDSWRVKSTRSGYTEYWVGGYEFHLGLNVYYQSQTYSPSVVLREITWEWTSKQYAKIENAPLRITWEQFLHDEWTLEWHCRTGNEMELSLWDKTRILKTLGLRQTGKSYVINDLIRDEIQRESSTEFRLMAQIRDNHEVRSFPILFLQRAAPRDIVLHENDAIIRLSWRGHYVSNVSGFITSLLGLYDPVQFSFKQVLRHGEHFEIIVDHPKYKGPTIVKIKGDKGGILQWHGLLNRGGTGNLTPFMKRVQRWISDREDAPFPESSHDYVLWVEGLVFLSSGQTSRAVNYIILSHLRKAASRWITAALMSTRPRHNLFILGLPQWKIFDTVGSLDMSALIKQLDAVGKKSKVLAWLLGNSCYKFDEYLAIAVFGEQGTEISRTLSNGEFSTETRRMFMSIIKSQIYPVSFGESLEPPILDVDRQWLSQMVNILGKGRHLVHDYISWAVHALYTEEVSIGYLALLQRAVARGMLEINEGRLLHIQQKLSTNWWLVYERELARSELLCSILEDIDQRREYR</sequence>
<dbReference type="EMBL" id="CP019454">
    <property type="protein sequence ID" value="AUW94354.1"/>
    <property type="molecule type" value="Genomic_DNA"/>
</dbReference>